<protein>
    <recommendedName>
        <fullName evidence="3">Metal-dependent phosphohydrolase</fullName>
    </recommendedName>
</protein>
<evidence type="ECO:0000313" key="2">
    <source>
        <dbReference type="Proteomes" id="UP001142292"/>
    </source>
</evidence>
<evidence type="ECO:0000313" key="1">
    <source>
        <dbReference type="EMBL" id="GLJ68422.1"/>
    </source>
</evidence>
<accession>A0ABQ5SW93</accession>
<reference evidence="1" key="2">
    <citation type="submission" date="2023-01" db="EMBL/GenBank/DDBJ databases">
        <authorList>
            <person name="Sun Q."/>
            <person name="Evtushenko L."/>
        </authorList>
    </citation>
    <scope>NUCLEOTIDE SEQUENCE</scope>
    <source>
        <strain evidence="1">VKM Ac-1246</strain>
    </source>
</reference>
<dbReference type="Proteomes" id="UP001142292">
    <property type="component" value="Unassembled WGS sequence"/>
</dbReference>
<reference evidence="1" key="1">
    <citation type="journal article" date="2014" name="Int. J. Syst. Evol. Microbiol.">
        <title>Complete genome of a new Firmicutes species belonging to the dominant human colonic microbiota ('Ruminococcus bicirculans') reveals two chromosomes and a selective capacity to utilize plant glucans.</title>
        <authorList>
            <consortium name="NISC Comparative Sequencing Program"/>
            <person name="Wegmann U."/>
            <person name="Louis P."/>
            <person name="Goesmann A."/>
            <person name="Henrissat B."/>
            <person name="Duncan S.H."/>
            <person name="Flint H.J."/>
        </authorList>
    </citation>
    <scope>NUCLEOTIDE SEQUENCE</scope>
    <source>
        <strain evidence="1">VKM Ac-1246</strain>
    </source>
</reference>
<dbReference type="SUPFAM" id="SSF109604">
    <property type="entry name" value="HD-domain/PDEase-like"/>
    <property type="match status" value="1"/>
</dbReference>
<organism evidence="1 2">
    <name type="scientific">Nocardioides luteus</name>
    <dbReference type="NCBI Taxonomy" id="1844"/>
    <lineage>
        <taxon>Bacteria</taxon>
        <taxon>Bacillati</taxon>
        <taxon>Actinomycetota</taxon>
        <taxon>Actinomycetes</taxon>
        <taxon>Propionibacteriales</taxon>
        <taxon>Nocardioidaceae</taxon>
        <taxon>Nocardioides</taxon>
    </lineage>
</organism>
<dbReference type="PANTHER" id="PTHR21174">
    <property type="match status" value="1"/>
</dbReference>
<dbReference type="EMBL" id="BSEL01000005">
    <property type="protein sequence ID" value="GLJ68422.1"/>
    <property type="molecule type" value="Genomic_DNA"/>
</dbReference>
<dbReference type="PANTHER" id="PTHR21174:SF0">
    <property type="entry name" value="HD PHOSPHOHYDROLASE FAMILY PROTEIN-RELATED"/>
    <property type="match status" value="1"/>
</dbReference>
<dbReference type="PIRSF" id="PIRSF035170">
    <property type="entry name" value="HD_phosphohydro"/>
    <property type="match status" value="1"/>
</dbReference>
<proteinExistence type="predicted"/>
<name>A0ABQ5SW93_9ACTN</name>
<dbReference type="InterPro" id="IPR009218">
    <property type="entry name" value="HD_phosphohydro"/>
</dbReference>
<sequence length="205" mass="23248">MDLPRHWPLPDATDLRDDVLAAYDEPTRRYHDLRHLTEVLERIEQLHEEGEQFDPVTVTLAAFFHDSVYDGERDAEERSAAWAEDALGDHLDAEAVAEVARLVRLTETHDPEPDDHGGRVLSDADLAILAAPSERYAEYAASVREEYQHLSDEEFRVGRAQVLERLLEKESLFSTPFARISWEAAARANIAAELEALTAYLSPDR</sequence>
<keyword evidence="2" id="KW-1185">Reference proteome</keyword>
<dbReference type="RefSeq" id="WP_229787765.1">
    <property type="nucleotide sequence ID" value="NZ_BMRK01000008.1"/>
</dbReference>
<gene>
    <name evidence="1" type="ORF">GCM10017579_24580</name>
</gene>
<comment type="caution">
    <text evidence="1">The sequence shown here is derived from an EMBL/GenBank/DDBJ whole genome shotgun (WGS) entry which is preliminary data.</text>
</comment>
<evidence type="ECO:0008006" key="3">
    <source>
        <dbReference type="Google" id="ProtNLM"/>
    </source>
</evidence>
<dbReference type="Gene3D" id="1.10.3210.10">
    <property type="entry name" value="Hypothetical protein af1432"/>
    <property type="match status" value="1"/>
</dbReference>